<sequence>MKIVINDITQIRAAAHTFLRETDGHRVFAFYGAMGAGKTTFIKALCEELGVRETVASPTFAIINEYRDSEGESIYHFDFYRINKLEEAFDFGYEDYFYSGCRCFIEWPELVEEVLPEGTLRISIREATGGARVVELVD</sequence>
<dbReference type="InterPro" id="IPR027417">
    <property type="entry name" value="P-loop_NTPase"/>
</dbReference>
<dbReference type="Proteomes" id="UP000053860">
    <property type="component" value="Unassembled WGS sequence"/>
</dbReference>
<evidence type="ECO:0000256" key="6">
    <source>
        <dbReference type="ARBA" id="ARBA00022723"/>
    </source>
</evidence>
<dbReference type="GO" id="GO:0005737">
    <property type="term" value="C:cytoplasm"/>
    <property type="evidence" value="ECO:0007669"/>
    <property type="project" value="UniProtKB-SubCell"/>
</dbReference>
<keyword evidence="6" id="KW-0479">Metal-binding</keyword>
<name>A0A101HKL8_9BACT</name>
<dbReference type="AlphaFoldDB" id="A0A101HKL8"/>
<keyword evidence="9" id="KW-0460">Magnesium</keyword>
<evidence type="ECO:0000256" key="1">
    <source>
        <dbReference type="ARBA" id="ARBA00004496"/>
    </source>
</evidence>
<evidence type="ECO:0000256" key="10">
    <source>
        <dbReference type="ARBA" id="ARBA00032441"/>
    </source>
</evidence>
<keyword evidence="5" id="KW-0819">tRNA processing</keyword>
<evidence type="ECO:0000256" key="4">
    <source>
        <dbReference type="ARBA" id="ARBA00022490"/>
    </source>
</evidence>
<evidence type="ECO:0000256" key="5">
    <source>
        <dbReference type="ARBA" id="ARBA00022694"/>
    </source>
</evidence>
<dbReference type="InterPro" id="IPR003442">
    <property type="entry name" value="T6A_TsaE"/>
</dbReference>
<evidence type="ECO:0000256" key="8">
    <source>
        <dbReference type="ARBA" id="ARBA00022840"/>
    </source>
</evidence>
<dbReference type="CDD" id="cd00882">
    <property type="entry name" value="Ras_like_GTPase"/>
    <property type="match status" value="1"/>
</dbReference>
<keyword evidence="4" id="KW-0963">Cytoplasm</keyword>
<evidence type="ECO:0000313" key="12">
    <source>
        <dbReference type="Proteomes" id="UP000053860"/>
    </source>
</evidence>
<dbReference type="PATRIC" id="fig|294710.3.peg.442"/>
<dbReference type="EMBL" id="LGGN01000022">
    <property type="protein sequence ID" value="KUK78541.1"/>
    <property type="molecule type" value="Genomic_DNA"/>
</dbReference>
<evidence type="ECO:0000313" key="11">
    <source>
        <dbReference type="EMBL" id="KUK78541.1"/>
    </source>
</evidence>
<reference evidence="12" key="1">
    <citation type="journal article" date="2015" name="MBio">
        <title>Genome-Resolved Metagenomic Analysis Reveals Roles for Candidate Phyla and Other Microbial Community Members in Biogeochemical Transformations in Oil Reservoirs.</title>
        <authorList>
            <person name="Hu P."/>
            <person name="Tom L."/>
            <person name="Singh A."/>
            <person name="Thomas B.C."/>
            <person name="Baker B.J."/>
            <person name="Piceno Y.M."/>
            <person name="Andersen G.L."/>
            <person name="Banfield J.F."/>
        </authorList>
    </citation>
    <scope>NUCLEOTIDE SEQUENCE [LARGE SCALE GENOMIC DNA]</scope>
</reference>
<dbReference type="GO" id="GO:0002949">
    <property type="term" value="P:tRNA threonylcarbamoyladenosine modification"/>
    <property type="evidence" value="ECO:0007669"/>
    <property type="project" value="InterPro"/>
</dbReference>
<dbReference type="Gene3D" id="3.40.50.300">
    <property type="entry name" value="P-loop containing nucleotide triphosphate hydrolases"/>
    <property type="match status" value="1"/>
</dbReference>
<dbReference type="SUPFAM" id="SSF52540">
    <property type="entry name" value="P-loop containing nucleoside triphosphate hydrolases"/>
    <property type="match status" value="1"/>
</dbReference>
<dbReference type="NCBIfam" id="TIGR00150">
    <property type="entry name" value="T6A_YjeE"/>
    <property type="match status" value="1"/>
</dbReference>
<evidence type="ECO:0000256" key="2">
    <source>
        <dbReference type="ARBA" id="ARBA00007599"/>
    </source>
</evidence>
<keyword evidence="8" id="KW-0067">ATP-binding</keyword>
<proteinExistence type="inferred from homology"/>
<dbReference type="PANTHER" id="PTHR33540:SF2">
    <property type="entry name" value="TRNA THREONYLCARBAMOYLADENOSINE BIOSYNTHESIS PROTEIN TSAE"/>
    <property type="match status" value="1"/>
</dbReference>
<comment type="caution">
    <text evidence="11">The sequence shown here is derived from an EMBL/GenBank/DDBJ whole genome shotgun (WGS) entry which is preliminary data.</text>
</comment>
<protein>
    <recommendedName>
        <fullName evidence="3">tRNA threonylcarbamoyladenosine biosynthesis protein TsaE</fullName>
    </recommendedName>
    <alternativeName>
        <fullName evidence="10">t(6)A37 threonylcarbamoyladenosine biosynthesis protein TsaE</fullName>
    </alternativeName>
</protein>
<dbReference type="PANTHER" id="PTHR33540">
    <property type="entry name" value="TRNA THREONYLCARBAMOYLADENOSINE BIOSYNTHESIS PROTEIN TSAE"/>
    <property type="match status" value="1"/>
</dbReference>
<accession>A0A101HKL8</accession>
<keyword evidence="7" id="KW-0547">Nucleotide-binding</keyword>
<evidence type="ECO:0000256" key="9">
    <source>
        <dbReference type="ARBA" id="ARBA00022842"/>
    </source>
</evidence>
<dbReference type="GO" id="GO:0046872">
    <property type="term" value="F:metal ion binding"/>
    <property type="evidence" value="ECO:0007669"/>
    <property type="project" value="UniProtKB-KW"/>
</dbReference>
<organism evidence="11 12">
    <name type="scientific">Proteiniphilum acetatigenes</name>
    <dbReference type="NCBI Taxonomy" id="294710"/>
    <lineage>
        <taxon>Bacteria</taxon>
        <taxon>Pseudomonadati</taxon>
        <taxon>Bacteroidota</taxon>
        <taxon>Bacteroidia</taxon>
        <taxon>Bacteroidales</taxon>
        <taxon>Dysgonomonadaceae</taxon>
        <taxon>Proteiniphilum</taxon>
    </lineage>
</organism>
<evidence type="ECO:0000256" key="7">
    <source>
        <dbReference type="ARBA" id="ARBA00022741"/>
    </source>
</evidence>
<dbReference type="GO" id="GO:0005524">
    <property type="term" value="F:ATP binding"/>
    <property type="evidence" value="ECO:0007669"/>
    <property type="project" value="UniProtKB-KW"/>
</dbReference>
<comment type="similarity">
    <text evidence="2">Belongs to the TsaE family.</text>
</comment>
<dbReference type="Pfam" id="PF02367">
    <property type="entry name" value="TsaE"/>
    <property type="match status" value="1"/>
</dbReference>
<gene>
    <name evidence="11" type="ORF">XD92_0230</name>
</gene>
<comment type="subcellular location">
    <subcellularLocation>
        <location evidence="1">Cytoplasm</location>
    </subcellularLocation>
</comment>
<evidence type="ECO:0000256" key="3">
    <source>
        <dbReference type="ARBA" id="ARBA00019010"/>
    </source>
</evidence>